<feature type="repeat" description="ANK" evidence="3">
    <location>
        <begin position="131"/>
        <end position="163"/>
    </location>
</feature>
<dbReference type="SMART" id="SM00248">
    <property type="entry name" value="ANK"/>
    <property type="match status" value="4"/>
</dbReference>
<accession>A0A8J6HWH4</accession>
<dbReference type="PANTHER" id="PTHR24198:SF165">
    <property type="entry name" value="ANKYRIN REPEAT-CONTAINING PROTEIN-RELATED"/>
    <property type="match status" value="1"/>
</dbReference>
<evidence type="ECO:0000313" key="5">
    <source>
        <dbReference type="Proteomes" id="UP000719412"/>
    </source>
</evidence>
<keyword evidence="1" id="KW-0677">Repeat</keyword>
<dbReference type="AlphaFoldDB" id="A0A8J6HWH4"/>
<dbReference type="SUPFAM" id="SSF48403">
    <property type="entry name" value="Ankyrin repeat"/>
    <property type="match status" value="1"/>
</dbReference>
<comment type="caution">
    <text evidence="4">The sequence shown here is derived from an EMBL/GenBank/DDBJ whole genome shotgun (WGS) entry which is preliminary data.</text>
</comment>
<sequence>MLWIQYALDYYESNTYLGMVDGLPQFTDSRAHKSHLAHAISEGEIGNLRNFLLLNNAIQFRDSELNTLIHYAVTERSMEILKFLLDQEEAPIDAENTNGETALMVALSKGRRKLAYEMIRKGANVHLVDNKGVSALHLAVKDECKGICCVLLDKGVEVNLHDHDEQTPLSMACRQNWVEGVSMLLCYGADVSSFVGSVFDVQNVGLQEILFGYVCDPEKISYSLRTIDAAMVTDSHFFLEMFRYVSHIDWDLASSYDCSDNIPSYNTEYLKMLMDTFEDLVSGLIGDSRLLQSFAFEWGLRAAENFDLLLDSKQMVPIIVKNVHIHQYCFGLGHFIKQTGQNKSLDERVFSIVSKLIQEGVKVYSFDMEQMYLHFGFHKLFHIILSTEVHEGPHRCMHLMPHLVYDFTASIEGFLSKSHRFYPETLDVVLDYFCYHKFNDYCGKIREYRLKANLIEKIRKLPRVPLLVELARNVCRQYIIGRYEIRSIKQFHDVLQELSVKAEEQEILQYAKKIYNVN</sequence>
<dbReference type="Gene3D" id="1.25.40.20">
    <property type="entry name" value="Ankyrin repeat-containing domain"/>
    <property type="match status" value="1"/>
</dbReference>
<evidence type="ECO:0000313" key="4">
    <source>
        <dbReference type="EMBL" id="KAH0821852.1"/>
    </source>
</evidence>
<evidence type="ECO:0000256" key="1">
    <source>
        <dbReference type="ARBA" id="ARBA00022737"/>
    </source>
</evidence>
<keyword evidence="2 3" id="KW-0040">ANK repeat</keyword>
<name>A0A8J6HWH4_TENMO</name>
<dbReference type="Proteomes" id="UP000719412">
    <property type="component" value="Unassembled WGS sequence"/>
</dbReference>
<keyword evidence="5" id="KW-1185">Reference proteome</keyword>
<dbReference type="PANTHER" id="PTHR24198">
    <property type="entry name" value="ANKYRIN REPEAT AND PROTEIN KINASE DOMAIN-CONTAINING PROTEIN"/>
    <property type="match status" value="1"/>
</dbReference>
<reference evidence="4" key="2">
    <citation type="submission" date="2021-08" db="EMBL/GenBank/DDBJ databases">
        <authorList>
            <person name="Eriksson T."/>
        </authorList>
    </citation>
    <scope>NUCLEOTIDE SEQUENCE</scope>
    <source>
        <strain evidence="4">Stoneville</strain>
        <tissue evidence="4">Whole head</tissue>
    </source>
</reference>
<proteinExistence type="predicted"/>
<evidence type="ECO:0000256" key="3">
    <source>
        <dbReference type="PROSITE-ProRule" id="PRU00023"/>
    </source>
</evidence>
<organism evidence="4 5">
    <name type="scientific">Tenebrio molitor</name>
    <name type="common">Yellow mealworm beetle</name>
    <dbReference type="NCBI Taxonomy" id="7067"/>
    <lineage>
        <taxon>Eukaryota</taxon>
        <taxon>Metazoa</taxon>
        <taxon>Ecdysozoa</taxon>
        <taxon>Arthropoda</taxon>
        <taxon>Hexapoda</taxon>
        <taxon>Insecta</taxon>
        <taxon>Pterygota</taxon>
        <taxon>Neoptera</taxon>
        <taxon>Endopterygota</taxon>
        <taxon>Coleoptera</taxon>
        <taxon>Polyphaga</taxon>
        <taxon>Cucujiformia</taxon>
        <taxon>Tenebrionidae</taxon>
        <taxon>Tenebrio</taxon>
    </lineage>
</organism>
<dbReference type="PROSITE" id="PS50088">
    <property type="entry name" value="ANK_REPEAT"/>
    <property type="match status" value="2"/>
</dbReference>
<feature type="repeat" description="ANK" evidence="3">
    <location>
        <begin position="98"/>
        <end position="130"/>
    </location>
</feature>
<dbReference type="Pfam" id="PF00023">
    <property type="entry name" value="Ank"/>
    <property type="match status" value="1"/>
</dbReference>
<dbReference type="PROSITE" id="PS50297">
    <property type="entry name" value="ANK_REP_REGION"/>
    <property type="match status" value="2"/>
</dbReference>
<dbReference type="InterPro" id="IPR036770">
    <property type="entry name" value="Ankyrin_rpt-contain_sf"/>
</dbReference>
<reference evidence="4" key="1">
    <citation type="journal article" date="2020" name="J Insects Food Feed">
        <title>The yellow mealworm (Tenebrio molitor) genome: a resource for the emerging insects as food and feed industry.</title>
        <authorList>
            <person name="Eriksson T."/>
            <person name="Andere A."/>
            <person name="Kelstrup H."/>
            <person name="Emery V."/>
            <person name="Picard C."/>
        </authorList>
    </citation>
    <scope>NUCLEOTIDE SEQUENCE</scope>
    <source>
        <strain evidence="4">Stoneville</strain>
        <tissue evidence="4">Whole head</tissue>
    </source>
</reference>
<evidence type="ECO:0000256" key="2">
    <source>
        <dbReference type="ARBA" id="ARBA00023043"/>
    </source>
</evidence>
<dbReference type="Pfam" id="PF12796">
    <property type="entry name" value="Ank_2"/>
    <property type="match status" value="1"/>
</dbReference>
<protein>
    <submittedName>
        <fullName evidence="4">Uncharacterized protein</fullName>
    </submittedName>
</protein>
<dbReference type="InterPro" id="IPR002110">
    <property type="entry name" value="Ankyrin_rpt"/>
</dbReference>
<dbReference type="EMBL" id="JABDTM020005830">
    <property type="protein sequence ID" value="KAH0821852.1"/>
    <property type="molecule type" value="Genomic_DNA"/>
</dbReference>
<gene>
    <name evidence="4" type="ORF">GEV33_000940</name>
</gene>